<gene>
    <name evidence="1" type="ORF">Tsubulata_044557</name>
</gene>
<evidence type="ECO:0000313" key="1">
    <source>
        <dbReference type="EMBL" id="KAJ4826399.1"/>
    </source>
</evidence>
<dbReference type="Proteomes" id="UP001141552">
    <property type="component" value="Unassembled WGS sequence"/>
</dbReference>
<dbReference type="PANTHER" id="PTHR33373">
    <property type="entry name" value="OS07G0479600 PROTEIN"/>
    <property type="match status" value="1"/>
</dbReference>
<proteinExistence type="predicted"/>
<evidence type="ECO:0000313" key="2">
    <source>
        <dbReference type="Proteomes" id="UP001141552"/>
    </source>
</evidence>
<sequence>MISFDWCKSLNFRMGKVDPCIVFPVIELGFCRFVIMPKLMSFSVLNVSRILLRNLSWSMFRIHDKSSGCLGCYSKPKLVNSLDDRSKEINGPSETAKKPSLSEDFWTTSACDMDNSAAQSQGSLSSLSTVNQTLDPHSGSGSANNPSEFVNHGKFLLSL</sequence>
<reference evidence="1" key="1">
    <citation type="submission" date="2022-02" db="EMBL/GenBank/DDBJ databases">
        <authorList>
            <person name="Henning P.M."/>
            <person name="McCubbin A.G."/>
            <person name="Shore J.S."/>
        </authorList>
    </citation>
    <scope>NUCLEOTIDE SEQUENCE</scope>
    <source>
        <strain evidence="1">F60SS</strain>
        <tissue evidence="1">Leaves</tissue>
    </source>
</reference>
<name>A0A9Q0F7J7_9ROSI</name>
<accession>A0A9Q0F7J7</accession>
<comment type="caution">
    <text evidence="1">The sequence shown here is derived from an EMBL/GenBank/DDBJ whole genome shotgun (WGS) entry which is preliminary data.</text>
</comment>
<dbReference type="AlphaFoldDB" id="A0A9Q0F7J7"/>
<dbReference type="PANTHER" id="PTHR33373:SF1">
    <property type="entry name" value="DUF4050 DOMAIN-CONTAINING PROTEIN"/>
    <property type="match status" value="1"/>
</dbReference>
<protein>
    <submittedName>
        <fullName evidence="1">Uncharacterized protein</fullName>
    </submittedName>
</protein>
<dbReference type="EMBL" id="JAKUCV010006678">
    <property type="protein sequence ID" value="KAJ4826399.1"/>
    <property type="molecule type" value="Genomic_DNA"/>
</dbReference>
<dbReference type="OrthoDB" id="1896025at2759"/>
<organism evidence="1 2">
    <name type="scientific">Turnera subulata</name>
    <dbReference type="NCBI Taxonomy" id="218843"/>
    <lineage>
        <taxon>Eukaryota</taxon>
        <taxon>Viridiplantae</taxon>
        <taxon>Streptophyta</taxon>
        <taxon>Embryophyta</taxon>
        <taxon>Tracheophyta</taxon>
        <taxon>Spermatophyta</taxon>
        <taxon>Magnoliopsida</taxon>
        <taxon>eudicotyledons</taxon>
        <taxon>Gunneridae</taxon>
        <taxon>Pentapetalae</taxon>
        <taxon>rosids</taxon>
        <taxon>fabids</taxon>
        <taxon>Malpighiales</taxon>
        <taxon>Passifloraceae</taxon>
        <taxon>Turnera</taxon>
    </lineage>
</organism>
<reference evidence="1" key="2">
    <citation type="journal article" date="2023" name="Plants (Basel)">
        <title>Annotation of the Turnera subulata (Passifloraceae) Draft Genome Reveals the S-Locus Evolved after the Divergence of Turneroideae from Passifloroideae in a Stepwise Manner.</title>
        <authorList>
            <person name="Henning P.M."/>
            <person name="Roalson E.H."/>
            <person name="Mir W."/>
            <person name="McCubbin A.G."/>
            <person name="Shore J.S."/>
        </authorList>
    </citation>
    <scope>NUCLEOTIDE SEQUENCE</scope>
    <source>
        <strain evidence="1">F60SS</strain>
    </source>
</reference>
<keyword evidence="2" id="KW-1185">Reference proteome</keyword>